<dbReference type="SMART" id="SM00564">
    <property type="entry name" value="PQQ"/>
    <property type="match status" value="7"/>
</dbReference>
<dbReference type="AlphaFoldDB" id="A0A1F5KKF6"/>
<feature type="signal peptide" evidence="1">
    <location>
        <begin position="1"/>
        <end position="23"/>
    </location>
</feature>
<dbReference type="SUPFAM" id="SSF50998">
    <property type="entry name" value="Quinoprotein alcohol dehydrogenase-like"/>
    <property type="match status" value="1"/>
</dbReference>
<dbReference type="Gene3D" id="3.30.1920.20">
    <property type="match status" value="1"/>
</dbReference>
<keyword evidence="1" id="KW-0732">Signal</keyword>
<dbReference type="InterPro" id="IPR029058">
    <property type="entry name" value="AB_hydrolase_fold"/>
</dbReference>
<dbReference type="Proteomes" id="UP000177328">
    <property type="component" value="Unassembled WGS sequence"/>
</dbReference>
<dbReference type="Pfam" id="PF02450">
    <property type="entry name" value="LCAT"/>
    <property type="match status" value="1"/>
</dbReference>
<dbReference type="InterPro" id="IPR011047">
    <property type="entry name" value="Quinoprotein_ADH-like_sf"/>
</dbReference>
<evidence type="ECO:0000313" key="3">
    <source>
        <dbReference type="EMBL" id="OGE41416.1"/>
    </source>
</evidence>
<dbReference type="SUPFAM" id="SSF53474">
    <property type="entry name" value="alpha/beta-Hydrolases"/>
    <property type="match status" value="1"/>
</dbReference>
<reference evidence="3 4" key="1">
    <citation type="journal article" date="2016" name="Nat. Commun.">
        <title>Thousands of microbial genomes shed light on interconnected biogeochemical processes in an aquifer system.</title>
        <authorList>
            <person name="Anantharaman K."/>
            <person name="Brown C.T."/>
            <person name="Hug L.A."/>
            <person name="Sharon I."/>
            <person name="Castelle C.J."/>
            <person name="Probst A.J."/>
            <person name="Thomas B.C."/>
            <person name="Singh A."/>
            <person name="Wilkins M.J."/>
            <person name="Karaoz U."/>
            <person name="Brodie E.L."/>
            <person name="Williams K.H."/>
            <person name="Hubbard S.S."/>
            <person name="Banfield J.F."/>
        </authorList>
    </citation>
    <scope>NUCLEOTIDE SEQUENCE [LARGE SCALE GENOMIC DNA]</scope>
</reference>
<dbReference type="PANTHER" id="PTHR11440">
    <property type="entry name" value="LECITHIN-CHOLESTEROL ACYLTRANSFERASE-RELATED"/>
    <property type="match status" value="1"/>
</dbReference>
<dbReference type="Pfam" id="PF13360">
    <property type="entry name" value="PQQ_2"/>
    <property type="match status" value="1"/>
</dbReference>
<feature type="chain" id="PRO_5009519120" description="Pyrrolo-quinoline quinone repeat domain-containing protein" evidence="1">
    <location>
        <begin position="24"/>
        <end position="1127"/>
    </location>
</feature>
<dbReference type="InterPro" id="IPR003386">
    <property type="entry name" value="LACT/PDAT_acylTrfase"/>
</dbReference>
<sequence>MSHLAALALSLLFLLAYPLQASASWESFKYNSTRSSTTPFGVADLAPLQWTSIDIGGISAPPITSSSGAIYIPGTGSLTKLDKTGAKQWTISTPASGTVYTPVIDKNDIVYIASSGCNPIVYALNPDGSKKWQYDLREGSALCGANQTRAAVALSNDQSTLYVGTNYPNQKIYAFNLDGTVKWKSALMLNFEPDYSAITIDSSDNLYVGSSGGRIFSFKSDGTARWNQFIGGEVKTPIVGPDGNIYVVGNYGQKIVSYTSSGSIRWTYTPASPPIDVSPAVTSTIIYSAEKKTIRAINTSNGTVAWTWTSDNNANTTSPLVDKNGFIYTSAFDKVYSINIDGTTKSTLSLSETLGPLILSEDGKFIATRNPSSTTKGYTYAFGTAPKVIYPVVFIPGMGGSEFKVSQDIYFSGDDGHGGIYSHGYTANEKIWVNQNEAAKLGDDDYFDILKLKEDAVTPVSSGVTLTGELTPYGYGDIDSFFQGLGYVKNTSFFVFPYDWRKDVRLTQADLDNLIETAKQKTGLPKVNIVAHSMGGLVARNYISATPSASKVNKLIEMGVPHLGTVLGLKAILYGEAISYNFYSLKIPIIASSEVKDISFNSAGMHTLIPSNFYFNLYNDSKQQKPQPFFDDRDIDKNNIIGNLNYLQQKDLIKNLKSNMTAYDIAEQYHTNLDSLLVQTNGVKLYEIVGSGPKTLGQIRETWWIEWPFKLIPRRDEIFITGDGTVPLYSASLKSDTLDYSGGAPIYYVNQKHEDLPSSNGTAMQTVKALLADDTLPTEVKSEKIVSDGKQISIEDAEIDLYDSSNNHTGLDANGNIEINIPDTIYDSIESSKHVYIGKSAGKVKVKIKPTHKASSTKKRTITLRHYTQDKISKTNLYVDLPLPDTTTTDFDLDPAIDTPPTIIAQGTSYSPTSEVVGDNSTDQIPPITTYTLNGSTNTINYSDSVIVNLTSTDDSGSGVLKTEYTLDNGQTVQTYNAPLTITTPGTYTLQFSSTDKVNNQETPISITFIIKSSTASTSTATTSSNNSSSSGTSTISTDIATSVINSFLDGSETQSRQEDVLGASTINWSPTPIVSKTPSSTPQTASSIFLGSFVVLGNILTSIFGLIASVGLNTTIETVEEIEEET</sequence>
<dbReference type="Gene3D" id="2.130.10.10">
    <property type="entry name" value="YVTN repeat-like/Quinoprotein amine dehydrogenase"/>
    <property type="match status" value="2"/>
</dbReference>
<name>A0A1F5KKF6_9BACT</name>
<dbReference type="InterPro" id="IPR058094">
    <property type="entry name" value="Ig-like_OmpL47-like"/>
</dbReference>
<dbReference type="GO" id="GO:0008374">
    <property type="term" value="F:O-acyltransferase activity"/>
    <property type="evidence" value="ECO:0007669"/>
    <property type="project" value="InterPro"/>
</dbReference>
<evidence type="ECO:0000259" key="2">
    <source>
        <dbReference type="Pfam" id="PF13360"/>
    </source>
</evidence>
<accession>A0A1F5KKF6</accession>
<organism evidence="3 4">
    <name type="scientific">Candidatus Daviesbacteria bacterium RIFCSPHIGHO2_02_FULL_43_12</name>
    <dbReference type="NCBI Taxonomy" id="1797776"/>
    <lineage>
        <taxon>Bacteria</taxon>
        <taxon>Candidatus Daviesiibacteriota</taxon>
    </lineage>
</organism>
<dbReference type="NCBIfam" id="NF047446">
    <property type="entry name" value="barrel_OmpL47"/>
    <property type="match status" value="1"/>
</dbReference>
<evidence type="ECO:0000313" key="4">
    <source>
        <dbReference type="Proteomes" id="UP000177328"/>
    </source>
</evidence>
<feature type="domain" description="Pyrrolo-quinoline quinone repeat" evidence="2">
    <location>
        <begin position="169"/>
        <end position="366"/>
    </location>
</feature>
<protein>
    <recommendedName>
        <fullName evidence="2">Pyrrolo-quinoline quinone repeat domain-containing protein</fullName>
    </recommendedName>
</protein>
<comment type="caution">
    <text evidence="3">The sequence shown here is derived from an EMBL/GenBank/DDBJ whole genome shotgun (WGS) entry which is preliminary data.</text>
</comment>
<dbReference type="EMBL" id="MFDD01000002">
    <property type="protein sequence ID" value="OGE41416.1"/>
    <property type="molecule type" value="Genomic_DNA"/>
</dbReference>
<dbReference type="GO" id="GO:0006629">
    <property type="term" value="P:lipid metabolic process"/>
    <property type="evidence" value="ECO:0007669"/>
    <property type="project" value="InterPro"/>
</dbReference>
<proteinExistence type="predicted"/>
<evidence type="ECO:0000256" key="1">
    <source>
        <dbReference type="SAM" id="SignalP"/>
    </source>
</evidence>
<dbReference type="Gene3D" id="3.40.50.1820">
    <property type="entry name" value="alpha/beta hydrolase"/>
    <property type="match status" value="1"/>
</dbReference>
<dbReference type="InterPro" id="IPR015943">
    <property type="entry name" value="WD40/YVTN_repeat-like_dom_sf"/>
</dbReference>
<gene>
    <name evidence="3" type="ORF">A3D25_02735</name>
</gene>
<dbReference type="InterPro" id="IPR018391">
    <property type="entry name" value="PQQ_b-propeller_rpt"/>
</dbReference>
<dbReference type="InterPro" id="IPR002372">
    <property type="entry name" value="PQQ_rpt_dom"/>
</dbReference>